<dbReference type="InterPro" id="IPR006580">
    <property type="entry name" value="Znf_TTF"/>
</dbReference>
<dbReference type="Pfam" id="PF14291">
    <property type="entry name" value="DUF4371"/>
    <property type="match status" value="1"/>
</dbReference>
<reference evidence="2" key="1">
    <citation type="journal article" date="2023" name="GigaByte">
        <title>Genome assembly of the bearded iris, Iris pallida Lam.</title>
        <authorList>
            <person name="Bruccoleri R.E."/>
            <person name="Oakeley E.J."/>
            <person name="Faust A.M.E."/>
            <person name="Altorfer M."/>
            <person name="Dessus-Babus S."/>
            <person name="Burckhardt D."/>
            <person name="Oertli M."/>
            <person name="Naumann U."/>
            <person name="Petersen F."/>
            <person name="Wong J."/>
        </authorList>
    </citation>
    <scope>NUCLEOTIDE SEQUENCE</scope>
    <source>
        <strain evidence="2">GSM-AAB239-AS_SAM_17_03QT</strain>
    </source>
</reference>
<keyword evidence="3" id="KW-1185">Reference proteome</keyword>
<dbReference type="PANTHER" id="PTHR45749">
    <property type="match status" value="1"/>
</dbReference>
<evidence type="ECO:0000313" key="3">
    <source>
        <dbReference type="Proteomes" id="UP001140949"/>
    </source>
</evidence>
<accession>A0AAX6HW36</accession>
<sequence>MRDLLVEKCPIREVNFEYPRDERDRHFSSEYYKRVLPNKRSHDRKWLVYSKELDKVFCFCCKLFKTMRSRSQLAEEGCRDWKHLSEKLREHEKSREHFANLRSMVELQVRLEKNETIDKELHEQIKKETHHWKGVLIRIIAVVKCLVIHNLAFRGKNKKVDDDSNGNFLGLIEMIAEFDPIMQEHFRQIREKKIHYHYLSHKIQNELIANILSKVKSAIIEKVKKTKYYSVILDCTPDASHKEQMTLILRCVDVSRIPIKN</sequence>
<dbReference type="InterPro" id="IPR025398">
    <property type="entry name" value="DUF4371"/>
</dbReference>
<proteinExistence type="predicted"/>
<dbReference type="PANTHER" id="PTHR45749:SF35">
    <property type="entry name" value="AC-LIKE TRANSPOSASE-RELATED"/>
    <property type="match status" value="1"/>
</dbReference>
<dbReference type="AlphaFoldDB" id="A0AAX6HW36"/>
<reference evidence="2" key="2">
    <citation type="submission" date="2023-04" db="EMBL/GenBank/DDBJ databases">
        <authorList>
            <person name="Bruccoleri R.E."/>
            <person name="Oakeley E.J."/>
            <person name="Faust A.-M."/>
            <person name="Dessus-Babus S."/>
            <person name="Altorfer M."/>
            <person name="Burckhardt D."/>
            <person name="Oertli M."/>
            <person name="Naumann U."/>
            <person name="Petersen F."/>
            <person name="Wong J."/>
        </authorList>
    </citation>
    <scope>NUCLEOTIDE SEQUENCE</scope>
    <source>
        <strain evidence="2">GSM-AAB239-AS_SAM_17_03QT</strain>
        <tissue evidence="2">Leaf</tissue>
    </source>
</reference>
<name>A0AAX6HW36_IRIPA</name>
<evidence type="ECO:0000313" key="2">
    <source>
        <dbReference type="EMBL" id="KAJ6845289.1"/>
    </source>
</evidence>
<protein>
    <submittedName>
        <fullName evidence="2">Zinc finger MYM-type protein 1-like</fullName>
    </submittedName>
</protein>
<organism evidence="2 3">
    <name type="scientific">Iris pallida</name>
    <name type="common">Sweet iris</name>
    <dbReference type="NCBI Taxonomy" id="29817"/>
    <lineage>
        <taxon>Eukaryota</taxon>
        <taxon>Viridiplantae</taxon>
        <taxon>Streptophyta</taxon>
        <taxon>Embryophyta</taxon>
        <taxon>Tracheophyta</taxon>
        <taxon>Spermatophyta</taxon>
        <taxon>Magnoliopsida</taxon>
        <taxon>Liliopsida</taxon>
        <taxon>Asparagales</taxon>
        <taxon>Iridaceae</taxon>
        <taxon>Iridoideae</taxon>
        <taxon>Irideae</taxon>
        <taxon>Iris</taxon>
    </lineage>
</organism>
<feature type="domain" description="TTF-type" evidence="1">
    <location>
        <begin position="31"/>
        <end position="116"/>
    </location>
</feature>
<dbReference type="Proteomes" id="UP001140949">
    <property type="component" value="Unassembled WGS sequence"/>
</dbReference>
<comment type="caution">
    <text evidence="2">The sequence shown here is derived from an EMBL/GenBank/DDBJ whole genome shotgun (WGS) entry which is preliminary data.</text>
</comment>
<gene>
    <name evidence="2" type="ORF">M6B38_289610</name>
</gene>
<dbReference type="EMBL" id="JANAVB010006389">
    <property type="protein sequence ID" value="KAJ6845289.1"/>
    <property type="molecule type" value="Genomic_DNA"/>
</dbReference>
<dbReference type="SMART" id="SM00597">
    <property type="entry name" value="ZnF_TTF"/>
    <property type="match status" value="1"/>
</dbReference>
<evidence type="ECO:0000259" key="1">
    <source>
        <dbReference type="SMART" id="SM00597"/>
    </source>
</evidence>